<dbReference type="EC" id="2.7.11.1" evidence="4"/>
<evidence type="ECO:0000256" key="24">
    <source>
        <dbReference type="ARBA" id="ARBA00078645"/>
    </source>
</evidence>
<comment type="caution">
    <text evidence="26">The sequence shown here is derived from an EMBL/GenBank/DDBJ whole genome shotgun (WGS) entry which is preliminary data.</text>
</comment>
<dbReference type="PANTHER" id="PTHR45998:SF2">
    <property type="entry name" value="SERINE_THREONINE-PROTEIN KINASE 16"/>
    <property type="match status" value="1"/>
</dbReference>
<evidence type="ECO:0000256" key="2">
    <source>
        <dbReference type="ARBA" id="ARBA00004635"/>
    </source>
</evidence>
<comment type="catalytic activity">
    <reaction evidence="17">
        <text>L-seryl-[protein] + ATP = O-phospho-L-seryl-[protein] + ADP + H(+)</text>
        <dbReference type="Rhea" id="RHEA:17989"/>
        <dbReference type="Rhea" id="RHEA-COMP:9863"/>
        <dbReference type="Rhea" id="RHEA-COMP:11604"/>
        <dbReference type="ChEBI" id="CHEBI:15378"/>
        <dbReference type="ChEBI" id="CHEBI:29999"/>
        <dbReference type="ChEBI" id="CHEBI:30616"/>
        <dbReference type="ChEBI" id="CHEBI:83421"/>
        <dbReference type="ChEBI" id="CHEBI:456216"/>
        <dbReference type="EC" id="2.7.11.1"/>
    </reaction>
</comment>
<evidence type="ECO:0000256" key="9">
    <source>
        <dbReference type="ARBA" id="ARBA00022707"/>
    </source>
</evidence>
<evidence type="ECO:0000256" key="3">
    <source>
        <dbReference type="ARBA" id="ARBA00011903"/>
    </source>
</evidence>
<evidence type="ECO:0000256" key="15">
    <source>
        <dbReference type="ARBA" id="ARBA00023288"/>
    </source>
</evidence>
<keyword evidence="9" id="KW-0519">Myristate</keyword>
<dbReference type="GO" id="GO:0048471">
    <property type="term" value="C:perinuclear region of cytoplasm"/>
    <property type="evidence" value="ECO:0007669"/>
    <property type="project" value="UniProtKB-SubCell"/>
</dbReference>
<sequence length="414" mass="45935">MLCFCGAMGVGAGAAQRWAGVGGSGPVAAVCPEAVRRLTPPLKLATEQGLFSLHYSHDPLGPQRISWKSPLTLDELFGSLRPSLKRMTETLWATRCVSALGELSSLTISATSSSRNWGRGPSHVGDDHGPLLTPLAHSGFSYVDLVEGLHDGHFYALKRILCHEQQDREEAQREADMHRLFNHPNILRLVAYCLRERGAKHEAWLLLPFFKRGTLWNEIERLKDKGNFLTEDQILWLLLGICRGLEAIHAKGYAHRDLKPTNILLGDEGQPVLMDLGSMNQACIHVEGSRQALTLQDWAAQRCTISYRAPELFSVPSHCVIDERTDVWSLGCVLYAMMFGEGPYDMVFQKGDSVALAVQNQLSIPQSPRHSSALRQLLNSMMTVDPHQRPHIPLLLSQLEALQPPAPGQHTTQI</sequence>
<dbReference type="Proteomes" id="UP000236370">
    <property type="component" value="Unassembled WGS sequence"/>
</dbReference>
<evidence type="ECO:0000256" key="7">
    <source>
        <dbReference type="ARBA" id="ARBA00022553"/>
    </source>
</evidence>
<dbReference type="InterPro" id="IPR052239">
    <property type="entry name" value="Ser/Thr-specific_kinases"/>
</dbReference>
<gene>
    <name evidence="26" type="ORF">CK820_G0011053</name>
</gene>
<evidence type="ECO:0000256" key="5">
    <source>
        <dbReference type="ARBA" id="ARBA00022490"/>
    </source>
</evidence>
<dbReference type="InterPro" id="IPR011009">
    <property type="entry name" value="Kinase-like_dom_sf"/>
</dbReference>
<dbReference type="Gene3D" id="3.30.200.20">
    <property type="entry name" value="Phosphorylase Kinase, domain 1"/>
    <property type="match status" value="1"/>
</dbReference>
<keyword evidence="13" id="KW-0472">Membrane</keyword>
<name>A0A2J8NG48_PANTR</name>
<dbReference type="FunFam" id="3.30.200.20:FF:000297">
    <property type="entry name" value="serine/threonine-protein kinase 16"/>
    <property type="match status" value="1"/>
</dbReference>
<keyword evidence="8" id="KW-0808">Transferase</keyword>
<organism evidence="26 27">
    <name type="scientific">Pan troglodytes</name>
    <name type="common">Chimpanzee</name>
    <dbReference type="NCBI Taxonomy" id="9598"/>
    <lineage>
        <taxon>Eukaryota</taxon>
        <taxon>Metazoa</taxon>
        <taxon>Chordata</taxon>
        <taxon>Craniata</taxon>
        <taxon>Vertebrata</taxon>
        <taxon>Euteleostomi</taxon>
        <taxon>Mammalia</taxon>
        <taxon>Eutheria</taxon>
        <taxon>Euarchontoglires</taxon>
        <taxon>Primates</taxon>
        <taxon>Haplorrhini</taxon>
        <taxon>Catarrhini</taxon>
        <taxon>Hominidae</taxon>
        <taxon>Pan</taxon>
    </lineage>
</organism>
<keyword evidence="7" id="KW-0597">Phosphoprotein</keyword>
<dbReference type="CDD" id="cd13986">
    <property type="entry name" value="STKc_16"/>
    <property type="match status" value="1"/>
</dbReference>
<dbReference type="AlphaFoldDB" id="A0A2J8NG48"/>
<evidence type="ECO:0000256" key="20">
    <source>
        <dbReference type="ARBA" id="ARBA00072147"/>
    </source>
</evidence>
<evidence type="ECO:0000256" key="14">
    <source>
        <dbReference type="ARBA" id="ARBA00023139"/>
    </source>
</evidence>
<evidence type="ECO:0000256" key="8">
    <source>
        <dbReference type="ARBA" id="ARBA00022679"/>
    </source>
</evidence>
<dbReference type="InterPro" id="IPR000719">
    <property type="entry name" value="Prot_kinase_dom"/>
</dbReference>
<dbReference type="GO" id="GO:0005524">
    <property type="term" value="F:ATP binding"/>
    <property type="evidence" value="ECO:0007669"/>
    <property type="project" value="UniProtKB-KW"/>
</dbReference>
<evidence type="ECO:0000256" key="4">
    <source>
        <dbReference type="ARBA" id="ARBA00012513"/>
    </source>
</evidence>
<dbReference type="Pfam" id="PF00069">
    <property type="entry name" value="Pkinase"/>
    <property type="match status" value="1"/>
</dbReference>
<evidence type="ECO:0000256" key="22">
    <source>
        <dbReference type="ARBA" id="ARBA00076085"/>
    </source>
</evidence>
<comment type="catalytic activity">
    <reaction evidence="16">
        <text>L-threonyl-[protein] + ATP = O-phospho-L-threonyl-[protein] + ADP + H(+)</text>
        <dbReference type="Rhea" id="RHEA:46608"/>
        <dbReference type="Rhea" id="RHEA-COMP:11060"/>
        <dbReference type="Rhea" id="RHEA-COMP:11605"/>
        <dbReference type="ChEBI" id="CHEBI:15378"/>
        <dbReference type="ChEBI" id="CHEBI:30013"/>
        <dbReference type="ChEBI" id="CHEBI:30616"/>
        <dbReference type="ChEBI" id="CHEBI:61977"/>
        <dbReference type="ChEBI" id="CHEBI:456216"/>
        <dbReference type="EC" id="2.7.11.1"/>
    </reaction>
</comment>
<dbReference type="PANTHER" id="PTHR45998">
    <property type="entry name" value="SERINE/THREONINE-PROTEIN KINASE 16"/>
    <property type="match status" value="1"/>
</dbReference>
<dbReference type="OrthoDB" id="248923at2759"/>
<dbReference type="SUPFAM" id="SSF56112">
    <property type="entry name" value="Protein kinase-like (PK-like)"/>
    <property type="match status" value="1"/>
</dbReference>
<dbReference type="GO" id="GO:0016020">
    <property type="term" value="C:membrane"/>
    <property type="evidence" value="ECO:0007669"/>
    <property type="project" value="UniProtKB-SubCell"/>
</dbReference>
<keyword evidence="6" id="KW-0723">Serine/threonine-protein kinase</keyword>
<evidence type="ECO:0000313" key="27">
    <source>
        <dbReference type="Proteomes" id="UP000236370"/>
    </source>
</evidence>
<dbReference type="SMART" id="SM00220">
    <property type="entry name" value="S_TKc"/>
    <property type="match status" value="1"/>
</dbReference>
<comment type="function">
    <text evidence="18">Membrane-associated protein kinase that phosphorylates on serine and threonine residues. In vitro substrates include DRG1, ENO1 and EIF4EBP1. Also autophosphorylates. May be involved in secretory vesicle trafficking or intracellular signaling. May have a role in regulating stromal-epithelial interactions that occur during ductal morphogenesis in the mammary gland. May be involved in TGF-beta signaling. Able to autophosphorylate on Tyr residue; it is however unclear whether it has tyrosine-protein kinase toward other proteins.</text>
</comment>
<evidence type="ECO:0000256" key="10">
    <source>
        <dbReference type="ARBA" id="ARBA00022741"/>
    </source>
</evidence>
<feature type="domain" description="Protein kinase" evidence="25">
    <location>
        <begin position="129"/>
        <end position="402"/>
    </location>
</feature>
<evidence type="ECO:0000256" key="12">
    <source>
        <dbReference type="ARBA" id="ARBA00022840"/>
    </source>
</evidence>
<dbReference type="PROSITE" id="PS00108">
    <property type="entry name" value="PROTEIN_KINASE_ST"/>
    <property type="match status" value="1"/>
</dbReference>
<keyword evidence="15" id="KW-0449">Lipoprotein</keyword>
<protein>
    <recommendedName>
        <fullName evidence="20">Serine/threonine-protein kinase 16</fullName>
        <ecNumber evidence="3">2.7.10.2</ecNumber>
        <ecNumber evidence="4">2.7.11.1</ecNumber>
    </recommendedName>
    <alternativeName>
        <fullName evidence="22">Myristoylated and palmitoylated serine/threonine-protein kinase</fullName>
    </alternativeName>
    <alternativeName>
        <fullName evidence="24">Protein kinase PKL12</fullName>
    </alternativeName>
    <alternativeName>
        <fullName evidence="23">TGF-beta-stimulated factor 1</fullName>
    </alternativeName>
    <alternativeName>
        <fullName evidence="21">Tyrosine-protein kinase STK16</fullName>
    </alternativeName>
</protein>
<evidence type="ECO:0000259" key="25">
    <source>
        <dbReference type="PROSITE" id="PS50011"/>
    </source>
</evidence>
<reference evidence="26 27" key="1">
    <citation type="submission" date="2017-12" db="EMBL/GenBank/DDBJ databases">
        <title>High-resolution comparative analysis of great ape genomes.</title>
        <authorList>
            <person name="Pollen A."/>
            <person name="Hastie A."/>
            <person name="Hormozdiari F."/>
            <person name="Dougherty M."/>
            <person name="Liu R."/>
            <person name="Chaisson M."/>
            <person name="Hoppe E."/>
            <person name="Hill C."/>
            <person name="Pang A."/>
            <person name="Hillier L."/>
            <person name="Baker C."/>
            <person name="Armstrong J."/>
            <person name="Shendure J."/>
            <person name="Paten B."/>
            <person name="Wilson R."/>
            <person name="Chao H."/>
            <person name="Schneider V."/>
            <person name="Ventura M."/>
            <person name="Kronenberg Z."/>
            <person name="Murali S."/>
            <person name="Gordon D."/>
            <person name="Cantsilieris S."/>
            <person name="Munson K."/>
            <person name="Nelson B."/>
            <person name="Raja A."/>
            <person name="Underwood J."/>
            <person name="Diekhans M."/>
            <person name="Fiddes I."/>
            <person name="Haussler D."/>
            <person name="Eichler E."/>
        </authorList>
    </citation>
    <scope>NUCLEOTIDE SEQUENCE [LARGE SCALE GENOMIC DNA]</scope>
    <source>
        <strain evidence="26">Yerkes chimp pedigree #C0471</strain>
    </source>
</reference>
<evidence type="ECO:0000256" key="16">
    <source>
        <dbReference type="ARBA" id="ARBA00047899"/>
    </source>
</evidence>
<dbReference type="GO" id="GO:0004715">
    <property type="term" value="F:non-membrane spanning protein tyrosine kinase activity"/>
    <property type="evidence" value="ECO:0007669"/>
    <property type="project" value="UniProtKB-EC"/>
</dbReference>
<dbReference type="FunFam" id="1.10.510.10:FF:000396">
    <property type="entry name" value="Serine/threonine-protein kinase 16"/>
    <property type="match status" value="1"/>
</dbReference>
<dbReference type="EMBL" id="NBAG03000230">
    <property type="protein sequence ID" value="PNI70740.1"/>
    <property type="molecule type" value="Genomic_DNA"/>
</dbReference>
<keyword evidence="12" id="KW-0067">ATP-binding</keyword>
<dbReference type="PROSITE" id="PS50011">
    <property type="entry name" value="PROTEIN_KINASE_DOM"/>
    <property type="match status" value="1"/>
</dbReference>
<keyword evidence="5" id="KW-0963">Cytoplasm</keyword>
<proteinExistence type="predicted"/>
<dbReference type="Gene3D" id="1.10.510.10">
    <property type="entry name" value="Transferase(Phosphotransferase) domain 1"/>
    <property type="match status" value="1"/>
</dbReference>
<evidence type="ECO:0000256" key="21">
    <source>
        <dbReference type="ARBA" id="ARBA00075642"/>
    </source>
</evidence>
<keyword evidence="10" id="KW-0547">Nucleotide-binding</keyword>
<evidence type="ECO:0000256" key="13">
    <source>
        <dbReference type="ARBA" id="ARBA00023136"/>
    </source>
</evidence>
<keyword evidence="11" id="KW-0418">Kinase</keyword>
<evidence type="ECO:0000256" key="18">
    <source>
        <dbReference type="ARBA" id="ARBA00057113"/>
    </source>
</evidence>
<evidence type="ECO:0000256" key="19">
    <source>
        <dbReference type="ARBA" id="ARBA00064922"/>
    </source>
</evidence>
<comment type="subcellular location">
    <subcellularLocation>
        <location evidence="1">Cytoplasm</location>
        <location evidence="1">Perinuclear region</location>
    </subcellularLocation>
    <subcellularLocation>
        <location evidence="2">Membrane</location>
        <topology evidence="2">Lipid-anchor</topology>
    </subcellularLocation>
</comment>
<dbReference type="EC" id="2.7.10.2" evidence="3"/>
<evidence type="ECO:0000313" key="26">
    <source>
        <dbReference type="EMBL" id="PNI70740.1"/>
    </source>
</evidence>
<keyword evidence="14" id="KW-0564">Palmitate</keyword>
<accession>A0A2J8NG48</accession>
<comment type="subunit">
    <text evidence="19">Monomer. Interacts with DRG1 (via its N-terminal); the interaction phosphorylates DRG1.</text>
</comment>
<dbReference type="GO" id="GO:0004674">
    <property type="term" value="F:protein serine/threonine kinase activity"/>
    <property type="evidence" value="ECO:0007669"/>
    <property type="project" value="UniProtKB-KW"/>
</dbReference>
<evidence type="ECO:0000256" key="11">
    <source>
        <dbReference type="ARBA" id="ARBA00022777"/>
    </source>
</evidence>
<dbReference type="InterPro" id="IPR008271">
    <property type="entry name" value="Ser/Thr_kinase_AS"/>
</dbReference>
<evidence type="ECO:0000256" key="1">
    <source>
        <dbReference type="ARBA" id="ARBA00004556"/>
    </source>
</evidence>
<evidence type="ECO:0000256" key="23">
    <source>
        <dbReference type="ARBA" id="ARBA00076671"/>
    </source>
</evidence>
<evidence type="ECO:0000256" key="17">
    <source>
        <dbReference type="ARBA" id="ARBA00048679"/>
    </source>
</evidence>
<evidence type="ECO:0000256" key="6">
    <source>
        <dbReference type="ARBA" id="ARBA00022527"/>
    </source>
</evidence>